<dbReference type="SUPFAM" id="SSF81345">
    <property type="entry name" value="ABC transporter involved in vitamin B12 uptake, BtuC"/>
    <property type="match status" value="1"/>
</dbReference>
<dbReference type="Proteomes" id="UP000199494">
    <property type="component" value="Unassembled WGS sequence"/>
</dbReference>
<dbReference type="STRING" id="530584.SAMN05421630_110273"/>
<comment type="similarity">
    <text evidence="2">Belongs to the binding-protein-dependent transport system permease family. FecCD subfamily.</text>
</comment>
<dbReference type="GO" id="GO:0033214">
    <property type="term" value="P:siderophore-iron import into cell"/>
    <property type="evidence" value="ECO:0007669"/>
    <property type="project" value="TreeGrafter"/>
</dbReference>
<accession>A0A1G6WAW6</accession>
<evidence type="ECO:0000256" key="5">
    <source>
        <dbReference type="ARBA" id="ARBA00022692"/>
    </source>
</evidence>
<dbReference type="GO" id="GO:0022857">
    <property type="term" value="F:transmembrane transporter activity"/>
    <property type="evidence" value="ECO:0007669"/>
    <property type="project" value="InterPro"/>
</dbReference>
<dbReference type="EMBL" id="FMZE01000010">
    <property type="protein sequence ID" value="SDD63012.1"/>
    <property type="molecule type" value="Genomic_DNA"/>
</dbReference>
<dbReference type="Pfam" id="PF01032">
    <property type="entry name" value="FecCD"/>
    <property type="match status" value="1"/>
</dbReference>
<dbReference type="InterPro" id="IPR000522">
    <property type="entry name" value="ABC_transptr_permease_BtuC"/>
</dbReference>
<sequence>MRGIPFALRSRATAPWAIPSAAVLVVLAVVLSMKVGARPLSWAELSHGLLRFSGDRSDIVVRHVRLPRTVAGLVAGACLGLSGAVAQGITRNPLAGPDTLGVNAGAAAAMIAILAMPGIGALTGYVWFGFLGGALAALAVYAIGGTGRDGATPVKLALAGAAVSALLTAMTSAFILLDRDLFARYRYWIIGSLARADLITVGQAVPFAVAGMLIAVLLVRRLDAVALGEDTARGLGARPGVTRGVGLVAVVILAGTATAIAGPVAFVGLVAPHAARALAGTAHRWVLPLSALLSAALVLLADVAGRVVIAPEEVQIGVTAAVLGGPAFLYLVRTRKVAEL</sequence>
<evidence type="ECO:0000256" key="1">
    <source>
        <dbReference type="ARBA" id="ARBA00004651"/>
    </source>
</evidence>
<keyword evidence="7" id="KW-0472">Membrane</keyword>
<dbReference type="InterPro" id="IPR037294">
    <property type="entry name" value="ABC_BtuC-like"/>
</dbReference>
<evidence type="ECO:0000256" key="7">
    <source>
        <dbReference type="ARBA" id="ARBA00023136"/>
    </source>
</evidence>
<dbReference type="PANTHER" id="PTHR30472:SF1">
    <property type="entry name" value="FE(3+) DICITRATE TRANSPORT SYSTEM PERMEASE PROTEIN FECC-RELATED"/>
    <property type="match status" value="1"/>
</dbReference>
<evidence type="ECO:0000256" key="6">
    <source>
        <dbReference type="ARBA" id="ARBA00022989"/>
    </source>
</evidence>
<keyword evidence="5" id="KW-0812">Transmembrane</keyword>
<evidence type="ECO:0000313" key="8">
    <source>
        <dbReference type="EMBL" id="SDD63012.1"/>
    </source>
</evidence>
<proteinExistence type="inferred from homology"/>
<dbReference type="CDD" id="cd06550">
    <property type="entry name" value="TM_ABC_iron-siderophores_like"/>
    <property type="match status" value="1"/>
</dbReference>
<dbReference type="FunFam" id="1.10.3470.10:FF:000001">
    <property type="entry name" value="Vitamin B12 ABC transporter permease BtuC"/>
    <property type="match status" value="1"/>
</dbReference>
<comment type="subcellular location">
    <subcellularLocation>
        <location evidence="1">Cell membrane</location>
        <topology evidence="1">Multi-pass membrane protein</topology>
    </subcellularLocation>
</comment>
<evidence type="ECO:0000256" key="4">
    <source>
        <dbReference type="ARBA" id="ARBA00022475"/>
    </source>
</evidence>
<evidence type="ECO:0000256" key="2">
    <source>
        <dbReference type="ARBA" id="ARBA00007935"/>
    </source>
</evidence>
<dbReference type="PANTHER" id="PTHR30472">
    <property type="entry name" value="FERRIC ENTEROBACTIN TRANSPORT SYSTEM PERMEASE PROTEIN"/>
    <property type="match status" value="1"/>
</dbReference>
<reference evidence="8 9" key="1">
    <citation type="submission" date="2016-10" db="EMBL/GenBank/DDBJ databases">
        <authorList>
            <person name="de Groot N.N."/>
        </authorList>
    </citation>
    <scope>NUCLEOTIDE SEQUENCE [LARGE SCALE GENOMIC DNA]</scope>
    <source>
        <strain evidence="8 9">CGMCC 4.5506</strain>
    </source>
</reference>
<name>A0A1G6WAW6_9PSEU</name>
<keyword evidence="3" id="KW-0813">Transport</keyword>
<organism evidence="8 9">
    <name type="scientific">Prauserella marina</name>
    <dbReference type="NCBI Taxonomy" id="530584"/>
    <lineage>
        <taxon>Bacteria</taxon>
        <taxon>Bacillati</taxon>
        <taxon>Actinomycetota</taxon>
        <taxon>Actinomycetes</taxon>
        <taxon>Pseudonocardiales</taxon>
        <taxon>Pseudonocardiaceae</taxon>
        <taxon>Prauserella</taxon>
    </lineage>
</organism>
<evidence type="ECO:0000256" key="3">
    <source>
        <dbReference type="ARBA" id="ARBA00022448"/>
    </source>
</evidence>
<dbReference type="Gene3D" id="1.10.3470.10">
    <property type="entry name" value="ABC transporter involved in vitamin B12 uptake, BtuC"/>
    <property type="match status" value="1"/>
</dbReference>
<keyword evidence="9" id="KW-1185">Reference proteome</keyword>
<dbReference type="AlphaFoldDB" id="A0A1G6WAW6"/>
<dbReference type="GO" id="GO:0005886">
    <property type="term" value="C:plasma membrane"/>
    <property type="evidence" value="ECO:0007669"/>
    <property type="project" value="UniProtKB-SubCell"/>
</dbReference>
<evidence type="ECO:0000313" key="9">
    <source>
        <dbReference type="Proteomes" id="UP000199494"/>
    </source>
</evidence>
<gene>
    <name evidence="8" type="ORF">SAMN05421630_110273</name>
</gene>
<keyword evidence="6" id="KW-1133">Transmembrane helix</keyword>
<protein>
    <submittedName>
        <fullName evidence="8">Iron complex transport system permease protein</fullName>
    </submittedName>
</protein>
<keyword evidence="4" id="KW-1003">Cell membrane</keyword>